<dbReference type="AlphaFoldDB" id="A0A380RWK2"/>
<keyword evidence="1" id="KW-0813">Transport</keyword>
<gene>
    <name evidence="5" type="ORF">SAMN05661053_0931</name>
</gene>
<dbReference type="InterPro" id="IPR017871">
    <property type="entry name" value="ABC_transporter-like_CS"/>
</dbReference>
<dbReference type="PANTHER" id="PTHR42939">
    <property type="entry name" value="ABC TRANSPORTER ATP-BINDING PROTEIN ALBC-RELATED"/>
    <property type="match status" value="1"/>
</dbReference>
<evidence type="ECO:0000256" key="3">
    <source>
        <dbReference type="ARBA" id="ARBA00022840"/>
    </source>
</evidence>
<dbReference type="GO" id="GO:0005524">
    <property type="term" value="F:ATP binding"/>
    <property type="evidence" value="ECO:0007669"/>
    <property type="project" value="UniProtKB-KW"/>
</dbReference>
<evidence type="ECO:0000313" key="6">
    <source>
        <dbReference type="Proteomes" id="UP000255423"/>
    </source>
</evidence>
<name>A0A380RWK2_FIBSU</name>
<protein>
    <submittedName>
        <fullName evidence="5">ABC-2 type transport system ATP-binding protein</fullName>
    </submittedName>
</protein>
<dbReference type="CDD" id="cd03230">
    <property type="entry name" value="ABC_DR_subfamily_A"/>
    <property type="match status" value="1"/>
</dbReference>
<accession>A0A380RWK2</accession>
<dbReference type="InterPro" id="IPR051782">
    <property type="entry name" value="ABC_Transporter_VariousFunc"/>
</dbReference>
<dbReference type="EMBL" id="UHJL01000001">
    <property type="protein sequence ID" value="SUQ19691.1"/>
    <property type="molecule type" value="Genomic_DNA"/>
</dbReference>
<dbReference type="InterPro" id="IPR003439">
    <property type="entry name" value="ABC_transporter-like_ATP-bd"/>
</dbReference>
<evidence type="ECO:0000259" key="4">
    <source>
        <dbReference type="PROSITE" id="PS50893"/>
    </source>
</evidence>
<dbReference type="RefSeq" id="WP_109572254.1">
    <property type="nucleotide sequence ID" value="NZ_UHJL01000001.1"/>
</dbReference>
<evidence type="ECO:0000256" key="1">
    <source>
        <dbReference type="ARBA" id="ARBA00022448"/>
    </source>
</evidence>
<dbReference type="PROSITE" id="PS50893">
    <property type="entry name" value="ABC_TRANSPORTER_2"/>
    <property type="match status" value="1"/>
</dbReference>
<dbReference type="InterPro" id="IPR003593">
    <property type="entry name" value="AAA+_ATPase"/>
</dbReference>
<dbReference type="PANTHER" id="PTHR42939:SF1">
    <property type="entry name" value="ABC TRANSPORTER ATP-BINDING PROTEIN ALBC-RELATED"/>
    <property type="match status" value="1"/>
</dbReference>
<dbReference type="SUPFAM" id="SSF52540">
    <property type="entry name" value="P-loop containing nucleoside triphosphate hydrolases"/>
    <property type="match status" value="1"/>
</dbReference>
<feature type="domain" description="ABC transporter" evidence="4">
    <location>
        <begin position="2"/>
        <end position="240"/>
    </location>
</feature>
<organism evidence="5 6">
    <name type="scientific">Fibrobacter succinogenes</name>
    <name type="common">Bacteroides succinogenes</name>
    <dbReference type="NCBI Taxonomy" id="833"/>
    <lineage>
        <taxon>Bacteria</taxon>
        <taxon>Pseudomonadati</taxon>
        <taxon>Fibrobacterota</taxon>
        <taxon>Fibrobacteria</taxon>
        <taxon>Fibrobacterales</taxon>
        <taxon>Fibrobacteraceae</taxon>
        <taxon>Fibrobacter</taxon>
    </lineage>
</organism>
<dbReference type="PROSITE" id="PS00211">
    <property type="entry name" value="ABC_TRANSPORTER_1"/>
    <property type="match status" value="1"/>
</dbReference>
<reference evidence="5 6" key="1">
    <citation type="submission" date="2017-08" db="EMBL/GenBank/DDBJ databases">
        <authorList>
            <person name="de Groot N.N."/>
        </authorList>
    </citation>
    <scope>NUCLEOTIDE SEQUENCE [LARGE SCALE GENOMIC DNA]</scope>
    <source>
        <strain evidence="5 6">HM2</strain>
    </source>
</reference>
<evidence type="ECO:0000256" key="2">
    <source>
        <dbReference type="ARBA" id="ARBA00022741"/>
    </source>
</evidence>
<keyword evidence="3 5" id="KW-0067">ATP-binding</keyword>
<evidence type="ECO:0000313" key="5">
    <source>
        <dbReference type="EMBL" id="SUQ19691.1"/>
    </source>
</evidence>
<dbReference type="InterPro" id="IPR027417">
    <property type="entry name" value="P-loop_NTPase"/>
</dbReference>
<dbReference type="SMART" id="SM00382">
    <property type="entry name" value="AAA"/>
    <property type="match status" value="1"/>
</dbReference>
<dbReference type="GO" id="GO:0016887">
    <property type="term" value="F:ATP hydrolysis activity"/>
    <property type="evidence" value="ECO:0007669"/>
    <property type="project" value="InterPro"/>
</dbReference>
<dbReference type="Proteomes" id="UP000255423">
    <property type="component" value="Unassembled WGS sequence"/>
</dbReference>
<keyword evidence="2" id="KW-0547">Nucleotide-binding</keyword>
<sequence length="275" mass="30355">MIELDSVTFRYPKSTADALSNISLNIPQGSFFALIGPNGAGKTTLLRLLCGRLGAFKGSVKIDESLRNSAGFLNAEKYGVLLENPGVYPKLSIKEYLQYFTGFYGFGAEDWRENGAMRERCKSFAERLKLPPLDKRLETLSLGNRQKVQIVRALLHSPKLLILDEPVANLDPISRDTVWQLLDEWRKEENGTAIVCSHVLAEMDQWATDYAIIDCGRVLKSGRVADVGADTTSFKINATGATLEQIRSALAAAGISADVNLEHTSLSKLYRSIIQ</sequence>
<dbReference type="Gene3D" id="3.40.50.300">
    <property type="entry name" value="P-loop containing nucleotide triphosphate hydrolases"/>
    <property type="match status" value="1"/>
</dbReference>
<dbReference type="Pfam" id="PF00005">
    <property type="entry name" value="ABC_tran"/>
    <property type="match status" value="1"/>
</dbReference>
<proteinExistence type="predicted"/>